<reference evidence="2 3" key="1">
    <citation type="submission" date="2019-10" db="EMBL/GenBank/DDBJ databases">
        <authorList>
            <person name="Palmer J.M."/>
        </authorList>
    </citation>
    <scope>NUCLEOTIDE SEQUENCE [LARGE SCALE GENOMIC DNA]</scope>
    <source>
        <strain evidence="2 3">TWF718</strain>
    </source>
</reference>
<feature type="chain" id="PRO_5043050195" description="Apple domain-containing protein" evidence="1">
    <location>
        <begin position="26"/>
        <end position="318"/>
    </location>
</feature>
<comment type="caution">
    <text evidence="2">The sequence shown here is derived from an EMBL/GenBank/DDBJ whole genome shotgun (WGS) entry which is preliminary data.</text>
</comment>
<proteinExistence type="predicted"/>
<dbReference type="EMBL" id="JAVHNR010000004">
    <property type="protein sequence ID" value="KAK6345132.1"/>
    <property type="molecule type" value="Genomic_DNA"/>
</dbReference>
<evidence type="ECO:0000256" key="1">
    <source>
        <dbReference type="SAM" id="SignalP"/>
    </source>
</evidence>
<evidence type="ECO:0008006" key="4">
    <source>
        <dbReference type="Google" id="ProtNLM"/>
    </source>
</evidence>
<dbReference type="Proteomes" id="UP001313282">
    <property type="component" value="Unassembled WGS sequence"/>
</dbReference>
<keyword evidence="1" id="KW-0732">Signal</keyword>
<sequence>MRFFNVSSLLLPLLVLTFESTLIAGSAIDSRAAAPPKCDKKCAKSLIRRNVRSKSFCSSYLRAHGAPAHTVTVTTKASCVTVVRTIVTTELDIFSVASVSTTLPTITLTEYSSTVIIATGPTRVINRRAIEETKLAPRAASPPCTCRSLSSCSANVISVACLEISPPRTFTKTVTKPCTTTSTTSSTTLKFTEITSGTQTLYPPPATTTINEIHTTLVPEECSRELYSPPLDVGGAAVETLDYPYFAINYLECCMACFGRVGCAAAAYSQGSGLCSLLIVKERQAGGVSEACPLGRQDFSFIRDFDFGVNTLPGPCGF</sequence>
<evidence type="ECO:0000313" key="3">
    <source>
        <dbReference type="Proteomes" id="UP001313282"/>
    </source>
</evidence>
<dbReference type="AlphaFoldDB" id="A0AAN8RDK2"/>
<evidence type="ECO:0000313" key="2">
    <source>
        <dbReference type="EMBL" id="KAK6345132.1"/>
    </source>
</evidence>
<feature type="signal peptide" evidence="1">
    <location>
        <begin position="1"/>
        <end position="25"/>
    </location>
</feature>
<name>A0AAN8RDK2_9PEZI</name>
<accession>A0AAN8RDK2</accession>
<gene>
    <name evidence="2" type="ORF">TWF718_007061</name>
</gene>
<organism evidence="2 3">
    <name type="scientific">Orbilia javanica</name>
    <dbReference type="NCBI Taxonomy" id="47235"/>
    <lineage>
        <taxon>Eukaryota</taxon>
        <taxon>Fungi</taxon>
        <taxon>Dikarya</taxon>
        <taxon>Ascomycota</taxon>
        <taxon>Pezizomycotina</taxon>
        <taxon>Orbiliomycetes</taxon>
        <taxon>Orbiliales</taxon>
        <taxon>Orbiliaceae</taxon>
        <taxon>Orbilia</taxon>
    </lineage>
</organism>
<keyword evidence="3" id="KW-1185">Reference proteome</keyword>
<protein>
    <recommendedName>
        <fullName evidence="4">Apple domain-containing protein</fullName>
    </recommendedName>
</protein>